<gene>
    <name evidence="1" type="primary">B1080D07.12</name>
</gene>
<dbReference type="EMBL" id="AP003203">
    <property type="protein sequence ID" value="BAD73249.1"/>
    <property type="molecule type" value="Genomic_DNA"/>
</dbReference>
<sequence>MAQIPLVGFRRHHIGRSTRPHYQGSLHVTACSTQSELHQLTVSATTGGRLHSWQRRLKQAIEANSSLHAAEAALTLLALRTDNPATVDIS</sequence>
<protein>
    <submittedName>
        <fullName evidence="1">Uncharacterized protein</fullName>
    </submittedName>
</protein>
<reference evidence="1" key="1">
    <citation type="journal article" date="2002" name="Nature">
        <title>The genome sequence and structure of rice chromosome 1.</title>
        <authorList>
            <person name="Sasaki T."/>
            <person name="Matsumoto T."/>
            <person name="Yamamoto K."/>
            <person name="Sakata K."/>
            <person name="Baba T."/>
            <person name="Katayose Y."/>
            <person name="Wu J."/>
            <person name="Niimura Y."/>
            <person name="Cheng Z."/>
            <person name="Nagamura Y."/>
            <person name="Antonio B.A."/>
            <person name="Kanamori H."/>
            <person name="Hosokawa S."/>
            <person name="Masukawa M."/>
            <person name="Arikawa K."/>
            <person name="Chiden Y."/>
            <person name="Hayashi M."/>
            <person name="Okamoto M."/>
            <person name="Ando T."/>
            <person name="Aoki H."/>
            <person name="Arita K."/>
            <person name="Hamada M."/>
            <person name="Harada C."/>
            <person name="Hijishita S."/>
            <person name="Honda M."/>
            <person name="Ichikawa Y."/>
            <person name="Idonuma A."/>
            <person name="Iijima M."/>
            <person name="Ikeda M."/>
            <person name="Ikeno M."/>
            <person name="Itoh S."/>
            <person name="Itoh T."/>
            <person name="Itoh Y."/>
            <person name="Itoh Y."/>
            <person name="Iwabuchi A."/>
            <person name="Kamiya K."/>
            <person name="Karasawa W."/>
            <person name="Katagiri S."/>
            <person name="Kikuta A."/>
            <person name="Kobayashi N."/>
            <person name="Kono I."/>
            <person name="Machita K."/>
            <person name="Maehara T."/>
            <person name="Mizuno H."/>
            <person name="Mizubayashi T."/>
            <person name="Mukai Y."/>
            <person name="Nagasaki H."/>
            <person name="Nakashima M."/>
            <person name="Nakama Y."/>
            <person name="Nakamichi Y."/>
            <person name="Nakamura M."/>
            <person name="Namiki N."/>
            <person name="Negishi M."/>
            <person name="Ohta I."/>
            <person name="Ono N."/>
            <person name="Saji S."/>
            <person name="Sakai K."/>
            <person name="Shibata M."/>
            <person name="Shimokawa T."/>
            <person name="Shomura A."/>
            <person name="Song J."/>
            <person name="Takazaki Y."/>
            <person name="Terasawa K."/>
            <person name="Tsuji K."/>
            <person name="Waki K."/>
            <person name="Yamagata H."/>
            <person name="Yamane H."/>
            <person name="Yoshiki S."/>
            <person name="Yoshihara R."/>
            <person name="Yukawa K."/>
            <person name="Zhong H."/>
            <person name="Iwama H."/>
            <person name="Endo T."/>
            <person name="Ito H."/>
            <person name="Hahn J.H."/>
            <person name="Kim H.I."/>
            <person name="Eun M.Y."/>
            <person name="Yano M."/>
            <person name="Jiang J."/>
            <person name="Gojobori T."/>
        </authorList>
    </citation>
    <scope>NUCLEOTIDE SEQUENCE [LARGE SCALE GENOMIC DNA]</scope>
</reference>
<dbReference type="Proteomes" id="UP000817658">
    <property type="component" value="Chromosome 1"/>
</dbReference>
<evidence type="ECO:0000313" key="1">
    <source>
        <dbReference type="EMBL" id="BAD73249.1"/>
    </source>
</evidence>
<name>Q5QMV6_ORYSJ</name>
<dbReference type="AlphaFoldDB" id="Q5QMV6"/>
<organism evidence="1">
    <name type="scientific">Oryza sativa subsp. japonica</name>
    <name type="common">Rice</name>
    <dbReference type="NCBI Taxonomy" id="39947"/>
    <lineage>
        <taxon>Eukaryota</taxon>
        <taxon>Viridiplantae</taxon>
        <taxon>Streptophyta</taxon>
        <taxon>Embryophyta</taxon>
        <taxon>Tracheophyta</taxon>
        <taxon>Spermatophyta</taxon>
        <taxon>Magnoliopsida</taxon>
        <taxon>Liliopsida</taxon>
        <taxon>Poales</taxon>
        <taxon>Poaceae</taxon>
        <taxon>BOP clade</taxon>
        <taxon>Oryzoideae</taxon>
        <taxon>Oryzeae</taxon>
        <taxon>Oryzinae</taxon>
        <taxon>Oryza</taxon>
        <taxon>Oryza sativa</taxon>
    </lineage>
</organism>
<proteinExistence type="predicted"/>
<accession>Q5QMV6</accession>